<feature type="domain" description="BZIP" evidence="3">
    <location>
        <begin position="102"/>
        <end position="153"/>
    </location>
</feature>
<dbReference type="EMBL" id="ML210262">
    <property type="protein sequence ID" value="TFK21629.1"/>
    <property type="molecule type" value="Genomic_DNA"/>
</dbReference>
<proteinExistence type="predicted"/>
<evidence type="ECO:0000259" key="3">
    <source>
        <dbReference type="PROSITE" id="PS50217"/>
    </source>
</evidence>
<feature type="region of interest" description="Disordered" evidence="2">
    <location>
        <begin position="1"/>
        <end position="120"/>
    </location>
</feature>
<dbReference type="PROSITE" id="PS50217">
    <property type="entry name" value="BZIP"/>
    <property type="match status" value="1"/>
</dbReference>
<keyword evidence="1" id="KW-0175">Coiled coil</keyword>
<dbReference type="CDD" id="cd12193">
    <property type="entry name" value="bZIP_GCN4"/>
    <property type="match status" value="1"/>
</dbReference>
<evidence type="ECO:0000313" key="4">
    <source>
        <dbReference type="EMBL" id="TFK21629.1"/>
    </source>
</evidence>
<dbReference type="GO" id="GO:0003700">
    <property type="term" value="F:DNA-binding transcription factor activity"/>
    <property type="evidence" value="ECO:0007669"/>
    <property type="project" value="InterPro"/>
</dbReference>
<feature type="compositionally biased region" description="Polar residues" evidence="2">
    <location>
        <begin position="52"/>
        <end position="64"/>
    </location>
</feature>
<dbReference type="Proteomes" id="UP000307440">
    <property type="component" value="Unassembled WGS sequence"/>
</dbReference>
<dbReference type="Pfam" id="PF07716">
    <property type="entry name" value="bZIP_2"/>
    <property type="match status" value="1"/>
</dbReference>
<feature type="coiled-coil region" evidence="1">
    <location>
        <begin position="120"/>
        <end position="147"/>
    </location>
</feature>
<gene>
    <name evidence="4" type="ORF">FA15DRAFT_597543</name>
</gene>
<dbReference type="InterPro" id="IPR004827">
    <property type="entry name" value="bZIP"/>
</dbReference>
<name>A0A5C3KMF8_COPMA</name>
<dbReference type="Gene3D" id="3.30.160.60">
    <property type="entry name" value="Classic Zinc Finger"/>
    <property type="match status" value="1"/>
</dbReference>
<dbReference type="SMART" id="SM00338">
    <property type="entry name" value="BRLZ"/>
    <property type="match status" value="1"/>
</dbReference>
<evidence type="ECO:0000313" key="5">
    <source>
        <dbReference type="Proteomes" id="UP000307440"/>
    </source>
</evidence>
<evidence type="ECO:0000256" key="2">
    <source>
        <dbReference type="SAM" id="MobiDB-lite"/>
    </source>
</evidence>
<dbReference type="OrthoDB" id="2257100at2759"/>
<protein>
    <recommendedName>
        <fullName evidence="3">BZIP domain-containing protein</fullName>
    </recommendedName>
</protein>
<dbReference type="SUPFAM" id="SSF57959">
    <property type="entry name" value="Leucine zipper domain"/>
    <property type="match status" value="1"/>
</dbReference>
<dbReference type="STRING" id="230819.A0A5C3KMF8"/>
<dbReference type="AlphaFoldDB" id="A0A5C3KMF8"/>
<sequence length="167" mass="19628">MQHHYPTSPNTVHQHSFEYEQPAPSSSSLVDRRRSPTARRLSPQDLIPHDAPTQSRRYITPSATSRRDAPSSFQRRSSYSRVSDEEEDELHEEPLGPNATEQEKIEYKRRQNTLAARRSRKRKLQQQMQLQEQVELLTKEKEIWKTRALTLRQLLLTHGILCPDFKD</sequence>
<evidence type="ECO:0000256" key="1">
    <source>
        <dbReference type="SAM" id="Coils"/>
    </source>
</evidence>
<keyword evidence="5" id="KW-1185">Reference proteome</keyword>
<feature type="compositionally biased region" description="Polar residues" evidence="2">
    <location>
        <begin position="1"/>
        <end position="14"/>
    </location>
</feature>
<accession>A0A5C3KMF8</accession>
<reference evidence="4 5" key="1">
    <citation type="journal article" date="2019" name="Nat. Ecol. Evol.">
        <title>Megaphylogeny resolves global patterns of mushroom evolution.</title>
        <authorList>
            <person name="Varga T."/>
            <person name="Krizsan K."/>
            <person name="Foldi C."/>
            <person name="Dima B."/>
            <person name="Sanchez-Garcia M."/>
            <person name="Sanchez-Ramirez S."/>
            <person name="Szollosi G.J."/>
            <person name="Szarkandi J.G."/>
            <person name="Papp V."/>
            <person name="Albert L."/>
            <person name="Andreopoulos W."/>
            <person name="Angelini C."/>
            <person name="Antonin V."/>
            <person name="Barry K.W."/>
            <person name="Bougher N.L."/>
            <person name="Buchanan P."/>
            <person name="Buyck B."/>
            <person name="Bense V."/>
            <person name="Catcheside P."/>
            <person name="Chovatia M."/>
            <person name="Cooper J."/>
            <person name="Damon W."/>
            <person name="Desjardin D."/>
            <person name="Finy P."/>
            <person name="Geml J."/>
            <person name="Haridas S."/>
            <person name="Hughes K."/>
            <person name="Justo A."/>
            <person name="Karasinski D."/>
            <person name="Kautmanova I."/>
            <person name="Kiss B."/>
            <person name="Kocsube S."/>
            <person name="Kotiranta H."/>
            <person name="LaButti K.M."/>
            <person name="Lechner B.E."/>
            <person name="Liimatainen K."/>
            <person name="Lipzen A."/>
            <person name="Lukacs Z."/>
            <person name="Mihaltcheva S."/>
            <person name="Morgado L.N."/>
            <person name="Niskanen T."/>
            <person name="Noordeloos M.E."/>
            <person name="Ohm R.A."/>
            <person name="Ortiz-Santana B."/>
            <person name="Ovrebo C."/>
            <person name="Racz N."/>
            <person name="Riley R."/>
            <person name="Savchenko A."/>
            <person name="Shiryaev A."/>
            <person name="Soop K."/>
            <person name="Spirin V."/>
            <person name="Szebenyi C."/>
            <person name="Tomsovsky M."/>
            <person name="Tulloss R.E."/>
            <person name="Uehling J."/>
            <person name="Grigoriev I.V."/>
            <person name="Vagvolgyi C."/>
            <person name="Papp T."/>
            <person name="Martin F.M."/>
            <person name="Miettinen O."/>
            <person name="Hibbett D.S."/>
            <person name="Nagy L.G."/>
        </authorList>
    </citation>
    <scope>NUCLEOTIDE SEQUENCE [LARGE SCALE GENOMIC DNA]</scope>
    <source>
        <strain evidence="4 5">CBS 121175</strain>
    </source>
</reference>
<feature type="compositionally biased region" description="Polar residues" evidence="2">
    <location>
        <begin position="71"/>
        <end position="81"/>
    </location>
</feature>
<dbReference type="PROSITE" id="PS00036">
    <property type="entry name" value="BZIP_BASIC"/>
    <property type="match status" value="1"/>
</dbReference>
<organism evidence="4 5">
    <name type="scientific">Coprinopsis marcescibilis</name>
    <name type="common">Agaric fungus</name>
    <name type="synonym">Psathyrella marcescibilis</name>
    <dbReference type="NCBI Taxonomy" id="230819"/>
    <lineage>
        <taxon>Eukaryota</taxon>
        <taxon>Fungi</taxon>
        <taxon>Dikarya</taxon>
        <taxon>Basidiomycota</taxon>
        <taxon>Agaricomycotina</taxon>
        <taxon>Agaricomycetes</taxon>
        <taxon>Agaricomycetidae</taxon>
        <taxon>Agaricales</taxon>
        <taxon>Agaricineae</taxon>
        <taxon>Psathyrellaceae</taxon>
        <taxon>Coprinopsis</taxon>
    </lineage>
</organism>
<dbReference type="InterPro" id="IPR046347">
    <property type="entry name" value="bZIP_sf"/>
</dbReference>